<dbReference type="InterPro" id="IPR001753">
    <property type="entry name" value="Enoyl-CoA_hydra/iso"/>
</dbReference>
<proteinExistence type="predicted"/>
<dbReference type="InterPro" id="IPR052377">
    <property type="entry name" value="Mitochondrial_ECH-domain"/>
</dbReference>
<dbReference type="SUPFAM" id="SSF52096">
    <property type="entry name" value="ClpP/crotonase"/>
    <property type="match status" value="1"/>
</dbReference>
<dbReference type="Proteomes" id="UP001153620">
    <property type="component" value="Chromosome 1"/>
</dbReference>
<dbReference type="OrthoDB" id="2139957at2759"/>
<keyword evidence="5" id="KW-0496">Mitochondrion</keyword>
<evidence type="ECO:0000313" key="8">
    <source>
        <dbReference type="EMBL" id="CAG9798374.1"/>
    </source>
</evidence>
<name>A0A9N9RK02_9DIPT</name>
<evidence type="ECO:0000256" key="4">
    <source>
        <dbReference type="ARBA" id="ARBA00023098"/>
    </source>
</evidence>
<dbReference type="Gene3D" id="3.90.226.10">
    <property type="entry name" value="2-enoyl-CoA Hydratase, Chain A, domain 1"/>
    <property type="match status" value="1"/>
</dbReference>
<gene>
    <name evidence="8" type="ORF">CHIRRI_LOCUS1357</name>
</gene>
<comment type="subcellular location">
    <subcellularLocation>
        <location evidence="1">Mitochondrion</location>
    </subcellularLocation>
</comment>
<dbReference type="Gene3D" id="1.10.12.10">
    <property type="entry name" value="Lyase 2-enoyl-coa Hydratase, Chain A, domain 2"/>
    <property type="match status" value="1"/>
</dbReference>
<dbReference type="GO" id="GO:0005739">
    <property type="term" value="C:mitochondrion"/>
    <property type="evidence" value="ECO:0007669"/>
    <property type="project" value="UniProtKB-SubCell"/>
</dbReference>
<dbReference type="PANTHER" id="PTHR43602">
    <property type="match status" value="1"/>
</dbReference>
<keyword evidence="9" id="KW-1185">Reference proteome</keyword>
<organism evidence="8 9">
    <name type="scientific">Chironomus riparius</name>
    <dbReference type="NCBI Taxonomy" id="315576"/>
    <lineage>
        <taxon>Eukaryota</taxon>
        <taxon>Metazoa</taxon>
        <taxon>Ecdysozoa</taxon>
        <taxon>Arthropoda</taxon>
        <taxon>Hexapoda</taxon>
        <taxon>Insecta</taxon>
        <taxon>Pterygota</taxon>
        <taxon>Neoptera</taxon>
        <taxon>Endopterygota</taxon>
        <taxon>Diptera</taxon>
        <taxon>Nematocera</taxon>
        <taxon>Chironomoidea</taxon>
        <taxon>Chironomidae</taxon>
        <taxon>Chironominae</taxon>
        <taxon>Chironomus</taxon>
    </lineage>
</organism>
<comment type="function">
    <text evidence="6">May play a role in fatty acid biosynthesis and insulin sensitivity.</text>
</comment>
<dbReference type="GO" id="GO:0006631">
    <property type="term" value="P:fatty acid metabolic process"/>
    <property type="evidence" value="ECO:0007669"/>
    <property type="project" value="UniProtKB-KW"/>
</dbReference>
<dbReference type="Pfam" id="PF00378">
    <property type="entry name" value="ECH_1"/>
    <property type="match status" value="1"/>
</dbReference>
<dbReference type="InterPro" id="IPR014748">
    <property type="entry name" value="Enoyl-CoA_hydra_C"/>
</dbReference>
<keyword evidence="4" id="KW-0443">Lipid metabolism</keyword>
<protein>
    <recommendedName>
        <fullName evidence="7">Enoyl-CoA hydratase domain-containing protein 3, mitochondrial</fullName>
    </recommendedName>
</protein>
<dbReference type="AlphaFoldDB" id="A0A9N9RK02"/>
<sequence>MFKRLALSLPKRLCNPQIRRSSYHCLVSVDEVDGIRNIVLDDPKTRNSLSMSMMSQLIEEIKRDEDDKDLRVILLESTGPVFSAGHNLKELSPDKSYVEKKSVFDKCHELIKCIIDSPVPVVCKVNGLAAAAGLQLVASCDITICSISSTFSTPGSSFGIFCSTPGIALRVIPRMKSSYMLLTGLPITSDEALRAGLVSKVVPREELDDETEMICNAIKSKSRAVVTLGKKFYYEQLGMGLNEAYKAGSKIMADNLELYDGKEGIKSFIEKRKPVWKDE</sequence>
<evidence type="ECO:0000256" key="7">
    <source>
        <dbReference type="ARBA" id="ARBA00040545"/>
    </source>
</evidence>
<reference evidence="8" key="2">
    <citation type="submission" date="2022-10" db="EMBL/GenBank/DDBJ databases">
        <authorList>
            <consortium name="ENA_rothamsted_submissions"/>
            <consortium name="culmorum"/>
            <person name="King R."/>
        </authorList>
    </citation>
    <scope>NUCLEOTIDE SEQUENCE</scope>
</reference>
<dbReference type="InterPro" id="IPR029045">
    <property type="entry name" value="ClpP/crotonase-like_dom_sf"/>
</dbReference>
<keyword evidence="2" id="KW-0276">Fatty acid metabolism</keyword>
<dbReference type="CDD" id="cd06558">
    <property type="entry name" value="crotonase-like"/>
    <property type="match status" value="1"/>
</dbReference>
<accession>A0A9N9RK02</accession>
<evidence type="ECO:0000256" key="6">
    <source>
        <dbReference type="ARBA" id="ARBA00037410"/>
    </source>
</evidence>
<evidence type="ECO:0000256" key="1">
    <source>
        <dbReference type="ARBA" id="ARBA00004173"/>
    </source>
</evidence>
<dbReference type="GO" id="GO:0016836">
    <property type="term" value="F:hydro-lyase activity"/>
    <property type="evidence" value="ECO:0007669"/>
    <property type="project" value="TreeGrafter"/>
</dbReference>
<keyword evidence="3" id="KW-0809">Transit peptide</keyword>
<dbReference type="EMBL" id="OU895877">
    <property type="protein sequence ID" value="CAG9798374.1"/>
    <property type="molecule type" value="Genomic_DNA"/>
</dbReference>
<evidence type="ECO:0000313" key="9">
    <source>
        <dbReference type="Proteomes" id="UP001153620"/>
    </source>
</evidence>
<evidence type="ECO:0000256" key="5">
    <source>
        <dbReference type="ARBA" id="ARBA00023128"/>
    </source>
</evidence>
<evidence type="ECO:0000256" key="3">
    <source>
        <dbReference type="ARBA" id="ARBA00022946"/>
    </source>
</evidence>
<evidence type="ECO:0000256" key="2">
    <source>
        <dbReference type="ARBA" id="ARBA00022832"/>
    </source>
</evidence>
<dbReference type="PANTHER" id="PTHR43602:SF1">
    <property type="entry name" value="ENOYL-COA HYDRATASE DOMAIN-CONTAINING PROTEIN 3, MITOCHONDRIAL"/>
    <property type="match status" value="1"/>
</dbReference>
<reference evidence="8" key="1">
    <citation type="submission" date="2022-01" db="EMBL/GenBank/DDBJ databases">
        <authorList>
            <person name="King R."/>
        </authorList>
    </citation>
    <scope>NUCLEOTIDE SEQUENCE</scope>
</reference>